<accession>A0A1E8GME0</accession>
<dbReference type="FunFam" id="3.30.300.10:FF:000003">
    <property type="entry name" value="S-adenosylmethionine synthase"/>
    <property type="match status" value="1"/>
</dbReference>
<comment type="pathway">
    <text evidence="1 10">Amino-acid biosynthesis; S-adenosyl-L-methionine biosynthesis; S-adenosyl-L-methionine from L-methionine: step 1/1.</text>
</comment>
<dbReference type="InterPro" id="IPR022631">
    <property type="entry name" value="ADOMET_SYNTHASE_CS"/>
</dbReference>
<feature type="binding site" description="in other chain" evidence="10">
    <location>
        <position position="57"/>
    </location>
    <ligand>
        <name>L-methionine</name>
        <dbReference type="ChEBI" id="CHEBI:57844"/>
        <note>ligand shared between two neighboring subunits</note>
    </ligand>
</feature>
<feature type="binding site" evidence="10">
    <location>
        <position position="274"/>
    </location>
    <ligand>
        <name>ATP</name>
        <dbReference type="ChEBI" id="CHEBI:30616"/>
        <note>ligand shared between two neighboring subunits</note>
    </ligand>
</feature>
<sequence>MTEKILFTSESVSEGHPDKIADQISDAILDAILEHDPYARVAAETAVYTGSVHVFGEITTDAYVDINTVVRNTIKEIGYTDATFGFDYKTVGVHPSLVEQSPDIAQGVDEAIEIRGNQDRDELDLIGAGDQGIMFGYATNETEEYMPLAISLSHKLVKKLADLRKSGEIDYLRPDAKSQVTVEYNKDGSAKRIDTVVISTQHAEEATLETIREDVINKVIKEVIPADLLDEDTKYFINPTGRFVVGGPQGDSGLTGRKIIVDTYGGYAHHGGGAFSGKDATKVDRSASYAARYIAKNIVAAGLADTVEIQLSYAIGVAQPISININTFGTGKVDDDKLIEAIRKNFDLRPAGIIKMLDLRRPIYRQTAAYGHFGRTDIELPWEQLDKVEDLKALLD</sequence>
<comment type="similarity">
    <text evidence="2 10 12">Belongs to the AdoMet synthase family.</text>
</comment>
<comment type="caution">
    <text evidence="16">The sequence shown here is derived from an EMBL/GenBank/DDBJ whole genome shotgun (WGS) entry which is preliminary data.</text>
</comment>
<keyword evidence="17" id="KW-1185">Reference proteome</keyword>
<feature type="binding site" description="in other chain" evidence="10">
    <location>
        <begin position="242"/>
        <end position="243"/>
    </location>
    <ligand>
        <name>ATP</name>
        <dbReference type="ChEBI" id="CHEBI:30616"/>
        <note>ligand shared between two neighboring subunits</note>
    </ligand>
</feature>
<dbReference type="OrthoDB" id="9801686at2"/>
<feature type="domain" description="S-adenosylmethionine synthetase central" evidence="14">
    <location>
        <begin position="126"/>
        <end position="243"/>
    </location>
</feature>
<feature type="region of interest" description="Flexible loop" evidence="10">
    <location>
        <begin position="100"/>
        <end position="110"/>
    </location>
</feature>
<dbReference type="PANTHER" id="PTHR11964">
    <property type="entry name" value="S-ADENOSYLMETHIONINE SYNTHETASE"/>
    <property type="match status" value="1"/>
</dbReference>
<dbReference type="AlphaFoldDB" id="A0A1E8GME0"/>
<dbReference type="InterPro" id="IPR022628">
    <property type="entry name" value="S-AdoMet_synt_N"/>
</dbReference>
<dbReference type="GO" id="GO:0006730">
    <property type="term" value="P:one-carbon metabolic process"/>
    <property type="evidence" value="ECO:0007669"/>
    <property type="project" value="UniProtKB-KW"/>
</dbReference>
<feature type="binding site" evidence="10">
    <location>
        <position position="251"/>
    </location>
    <ligand>
        <name>ATP</name>
        <dbReference type="ChEBI" id="CHEBI:30616"/>
        <note>ligand shared between two neighboring subunits</note>
    </ligand>
</feature>
<dbReference type="EC" id="2.5.1.6" evidence="10"/>
<keyword evidence="10" id="KW-0963">Cytoplasm</keyword>
<dbReference type="InterPro" id="IPR022630">
    <property type="entry name" value="S-AdoMet_synt_C"/>
</dbReference>
<evidence type="ECO:0000256" key="12">
    <source>
        <dbReference type="RuleBase" id="RU004462"/>
    </source>
</evidence>
<dbReference type="InterPro" id="IPR022629">
    <property type="entry name" value="S-AdoMet_synt_central"/>
</dbReference>
<dbReference type="Proteomes" id="UP000178622">
    <property type="component" value="Unassembled WGS sequence"/>
</dbReference>
<dbReference type="InterPro" id="IPR022636">
    <property type="entry name" value="S-AdoMet_synthetase_sfam"/>
</dbReference>
<dbReference type="GO" id="GO:0006556">
    <property type="term" value="P:S-adenosylmethionine biosynthetic process"/>
    <property type="evidence" value="ECO:0007669"/>
    <property type="project" value="UniProtKB-UniRule"/>
</dbReference>
<feature type="binding site" description="in other chain" evidence="10">
    <location>
        <position position="16"/>
    </location>
    <ligand>
        <name>ATP</name>
        <dbReference type="ChEBI" id="CHEBI:30616"/>
        <note>ligand shared between two neighboring subunits</note>
    </ligand>
</feature>
<evidence type="ECO:0000313" key="17">
    <source>
        <dbReference type="Proteomes" id="UP000178622"/>
    </source>
</evidence>
<organism evidence="16 17">
    <name type="scientific">Floricoccus tropicus</name>
    <dbReference type="NCBI Taxonomy" id="1859473"/>
    <lineage>
        <taxon>Bacteria</taxon>
        <taxon>Bacillati</taxon>
        <taxon>Bacillota</taxon>
        <taxon>Bacilli</taxon>
        <taxon>Lactobacillales</taxon>
        <taxon>Streptococcaceae</taxon>
        <taxon>Floricoccus</taxon>
    </lineage>
</organism>
<feature type="binding site" evidence="10">
    <location>
        <position position="18"/>
    </location>
    <ligand>
        <name>Mg(2+)</name>
        <dbReference type="ChEBI" id="CHEBI:18420"/>
    </ligand>
</feature>
<dbReference type="SUPFAM" id="SSF55973">
    <property type="entry name" value="S-adenosylmethionine synthetase"/>
    <property type="match status" value="3"/>
</dbReference>
<dbReference type="GO" id="GO:0005737">
    <property type="term" value="C:cytoplasm"/>
    <property type="evidence" value="ECO:0007669"/>
    <property type="project" value="UniProtKB-SubCell"/>
</dbReference>
<evidence type="ECO:0000256" key="3">
    <source>
        <dbReference type="ARBA" id="ARBA00022563"/>
    </source>
</evidence>
<feature type="binding site" description="in other chain" evidence="10">
    <location>
        <begin position="257"/>
        <end position="258"/>
    </location>
    <ligand>
        <name>ATP</name>
        <dbReference type="ChEBI" id="CHEBI:30616"/>
        <note>ligand shared between two neighboring subunits</note>
    </ligand>
</feature>
<dbReference type="UniPathway" id="UPA00315">
    <property type="reaction ID" value="UER00080"/>
</dbReference>
<dbReference type="HAMAP" id="MF_00086">
    <property type="entry name" value="S_AdoMet_synth1"/>
    <property type="match status" value="1"/>
</dbReference>
<dbReference type="Pfam" id="PF00438">
    <property type="entry name" value="S-AdoMet_synt_N"/>
    <property type="match status" value="1"/>
</dbReference>
<dbReference type="GO" id="GO:0004478">
    <property type="term" value="F:methionine adenosyltransferase activity"/>
    <property type="evidence" value="ECO:0007669"/>
    <property type="project" value="UniProtKB-UniRule"/>
</dbReference>
<evidence type="ECO:0000256" key="7">
    <source>
        <dbReference type="ARBA" id="ARBA00022840"/>
    </source>
</evidence>
<evidence type="ECO:0000259" key="14">
    <source>
        <dbReference type="Pfam" id="PF02772"/>
    </source>
</evidence>
<comment type="subunit">
    <text evidence="10">Homotetramer; dimer of dimers.</text>
</comment>
<feature type="binding site" evidence="10">
    <location>
        <position position="278"/>
    </location>
    <ligand>
        <name>ATP</name>
        <dbReference type="ChEBI" id="CHEBI:30616"/>
        <note>ligand shared between two neighboring subunits</note>
    </ligand>
</feature>
<comment type="subcellular location">
    <subcellularLocation>
        <location evidence="10 11">Cytoplasm</location>
    </subcellularLocation>
</comment>
<dbReference type="PROSITE" id="PS00376">
    <property type="entry name" value="ADOMET_SYNTHASE_1"/>
    <property type="match status" value="1"/>
</dbReference>
<dbReference type="FunFam" id="3.30.300.10:FF:000004">
    <property type="entry name" value="S-adenosylmethionine synthase"/>
    <property type="match status" value="1"/>
</dbReference>
<protein>
    <recommendedName>
        <fullName evidence="10">S-adenosylmethionine synthase</fullName>
        <shortName evidence="10">AdoMet synthase</shortName>
        <ecNumber evidence="10">2.5.1.6</ecNumber>
    </recommendedName>
    <alternativeName>
        <fullName evidence="10">MAT</fullName>
    </alternativeName>
    <alternativeName>
        <fullName evidence="10">Methionine adenosyltransferase</fullName>
    </alternativeName>
</protein>
<evidence type="ECO:0000313" key="16">
    <source>
        <dbReference type="EMBL" id="OFI49421.1"/>
    </source>
</evidence>
<evidence type="ECO:0000256" key="5">
    <source>
        <dbReference type="ARBA" id="ARBA00022723"/>
    </source>
</evidence>
<comment type="function">
    <text evidence="10">Catalyzes the formation of S-adenosylmethionine (AdoMet) from methionine and ATP. The overall synthetic reaction is composed of two sequential steps, AdoMet formation and the subsequent tripolyphosphate hydrolysis which occurs prior to release of AdoMet from the enzyme.</text>
</comment>
<feature type="domain" description="S-adenosylmethionine synthetase C-terminal" evidence="15">
    <location>
        <begin position="245"/>
        <end position="384"/>
    </location>
</feature>
<feature type="binding site" description="in other chain" evidence="10">
    <location>
        <begin position="175"/>
        <end position="177"/>
    </location>
    <ligand>
        <name>ATP</name>
        <dbReference type="ChEBI" id="CHEBI:30616"/>
        <note>ligand shared between two neighboring subunits</note>
    </ligand>
</feature>
<comment type="cofactor">
    <cofactor evidence="10">
        <name>Mg(2+)</name>
        <dbReference type="ChEBI" id="CHEBI:18420"/>
    </cofactor>
    <text evidence="10">Binds 2 divalent ions per subunit.</text>
</comment>
<evidence type="ECO:0000256" key="10">
    <source>
        <dbReference type="HAMAP-Rule" id="MF_00086"/>
    </source>
</evidence>
<dbReference type="GO" id="GO:0000287">
    <property type="term" value="F:magnesium ion binding"/>
    <property type="evidence" value="ECO:0007669"/>
    <property type="project" value="UniProtKB-UniRule"/>
</dbReference>
<dbReference type="Gene3D" id="3.30.300.10">
    <property type="match status" value="3"/>
</dbReference>
<keyword evidence="6 10" id="KW-0547">Nucleotide-binding</keyword>
<evidence type="ECO:0000259" key="15">
    <source>
        <dbReference type="Pfam" id="PF02773"/>
    </source>
</evidence>
<keyword evidence="9 10" id="KW-0630">Potassium</keyword>
<keyword evidence="3 10" id="KW-0554">One-carbon metabolism</keyword>
<proteinExistence type="inferred from homology"/>
<dbReference type="RefSeq" id="WP_070791941.1">
    <property type="nucleotide sequence ID" value="NZ_MKIR01000012.1"/>
</dbReference>
<comment type="cofactor">
    <cofactor evidence="10">
        <name>K(+)</name>
        <dbReference type="ChEBI" id="CHEBI:29103"/>
    </cofactor>
    <text evidence="10">Binds 1 potassium ion per subunit.</text>
</comment>
<dbReference type="EMBL" id="MKIR01000012">
    <property type="protein sequence ID" value="OFI49421.1"/>
    <property type="molecule type" value="Genomic_DNA"/>
</dbReference>
<keyword evidence="8 10" id="KW-0460">Magnesium</keyword>
<feature type="binding site" description="in other chain" evidence="10">
    <location>
        <position position="100"/>
    </location>
    <ligand>
        <name>L-methionine</name>
        <dbReference type="ChEBI" id="CHEBI:57844"/>
        <note>ligand shared between two neighboring subunits</note>
    </ligand>
</feature>
<evidence type="ECO:0000256" key="2">
    <source>
        <dbReference type="ARBA" id="ARBA00009685"/>
    </source>
</evidence>
<dbReference type="CDD" id="cd18079">
    <property type="entry name" value="S-AdoMet_synt"/>
    <property type="match status" value="1"/>
</dbReference>
<feature type="binding site" evidence="10">
    <location>
        <position position="44"/>
    </location>
    <ligand>
        <name>K(+)</name>
        <dbReference type="ChEBI" id="CHEBI:29103"/>
    </ligand>
</feature>
<evidence type="ECO:0000259" key="13">
    <source>
        <dbReference type="Pfam" id="PF00438"/>
    </source>
</evidence>
<evidence type="ECO:0000256" key="4">
    <source>
        <dbReference type="ARBA" id="ARBA00022679"/>
    </source>
</evidence>
<dbReference type="PROSITE" id="PS00377">
    <property type="entry name" value="ADOMET_SYNTHASE_2"/>
    <property type="match status" value="1"/>
</dbReference>
<dbReference type="PIRSF" id="PIRSF000497">
    <property type="entry name" value="MAT"/>
    <property type="match status" value="1"/>
</dbReference>
<feature type="domain" description="S-adenosylmethionine synthetase N-terminal" evidence="13">
    <location>
        <begin position="5"/>
        <end position="102"/>
    </location>
</feature>
<keyword evidence="4 10" id="KW-0808">Transferase</keyword>
<feature type="binding site" description="in other chain" evidence="10">
    <location>
        <position position="282"/>
    </location>
    <ligand>
        <name>L-methionine</name>
        <dbReference type="ChEBI" id="CHEBI:57844"/>
        <note>ligand shared between two neighboring subunits</note>
    </ligand>
</feature>
<keyword evidence="7 10" id="KW-0067">ATP-binding</keyword>
<feature type="binding site" evidence="10">
    <location>
        <position position="251"/>
    </location>
    <ligand>
        <name>L-methionine</name>
        <dbReference type="ChEBI" id="CHEBI:57844"/>
        <note>ligand shared between two neighboring subunits</note>
    </ligand>
</feature>
<dbReference type="STRING" id="1859473.BG261_02250"/>
<dbReference type="InterPro" id="IPR002133">
    <property type="entry name" value="S-AdoMet_synthetase"/>
</dbReference>
<evidence type="ECO:0000256" key="8">
    <source>
        <dbReference type="ARBA" id="ARBA00022842"/>
    </source>
</evidence>
<reference evidence="17" key="1">
    <citation type="submission" date="2016-09" db="EMBL/GenBank/DDBJ databases">
        <title>Draft genome sequence of a novel species of the family Streptococcaceae isolated from flowers.</title>
        <authorList>
            <person name="Chuah L.-O."/>
            <person name="Yap K.-P."/>
            <person name="Thong K.L."/>
            <person name="Liong M.T."/>
            <person name="Ahmad R."/>
            <person name="Rusul G."/>
        </authorList>
    </citation>
    <scope>NUCLEOTIDE SEQUENCE [LARGE SCALE GENOMIC DNA]</scope>
    <source>
        <strain evidence="17">DF1</strain>
    </source>
</reference>
<dbReference type="Pfam" id="PF02772">
    <property type="entry name" value="S-AdoMet_synt_M"/>
    <property type="match status" value="1"/>
</dbReference>
<evidence type="ECO:0000256" key="1">
    <source>
        <dbReference type="ARBA" id="ARBA00005224"/>
    </source>
</evidence>
<evidence type="ECO:0000256" key="6">
    <source>
        <dbReference type="ARBA" id="ARBA00022741"/>
    </source>
</evidence>
<name>A0A1E8GME0_9LACT</name>
<comment type="catalytic activity">
    <reaction evidence="10">
        <text>L-methionine + ATP + H2O = S-adenosyl-L-methionine + phosphate + diphosphate</text>
        <dbReference type="Rhea" id="RHEA:21080"/>
        <dbReference type="ChEBI" id="CHEBI:15377"/>
        <dbReference type="ChEBI" id="CHEBI:30616"/>
        <dbReference type="ChEBI" id="CHEBI:33019"/>
        <dbReference type="ChEBI" id="CHEBI:43474"/>
        <dbReference type="ChEBI" id="CHEBI:57844"/>
        <dbReference type="ChEBI" id="CHEBI:59789"/>
        <dbReference type="EC" id="2.5.1.6"/>
    </reaction>
</comment>
<evidence type="ECO:0000256" key="11">
    <source>
        <dbReference type="RuleBase" id="RU000542"/>
    </source>
</evidence>
<dbReference type="NCBIfam" id="TIGR01034">
    <property type="entry name" value="metK"/>
    <property type="match status" value="1"/>
</dbReference>
<keyword evidence="5 10" id="KW-0479">Metal-binding</keyword>
<gene>
    <name evidence="10" type="primary">metK</name>
    <name evidence="16" type="ORF">BG261_02250</name>
</gene>
<dbReference type="GO" id="GO:0005524">
    <property type="term" value="F:ATP binding"/>
    <property type="evidence" value="ECO:0007669"/>
    <property type="project" value="UniProtKB-UniRule"/>
</dbReference>
<evidence type="ECO:0000256" key="9">
    <source>
        <dbReference type="ARBA" id="ARBA00022958"/>
    </source>
</evidence>
<dbReference type="Pfam" id="PF02773">
    <property type="entry name" value="S-AdoMet_synt_C"/>
    <property type="match status" value="1"/>
</dbReference>